<dbReference type="EMBL" id="NBIU01000010">
    <property type="protein sequence ID" value="PZT48248.1"/>
    <property type="molecule type" value="Genomic_DNA"/>
</dbReference>
<evidence type="ECO:0000256" key="2">
    <source>
        <dbReference type="ARBA" id="ARBA00022723"/>
    </source>
</evidence>
<name>A0A2W6MY64_9HELI</name>
<dbReference type="Proteomes" id="UP000249746">
    <property type="component" value="Unassembled WGS sequence"/>
</dbReference>
<evidence type="ECO:0000256" key="4">
    <source>
        <dbReference type="ARBA" id="ARBA00022833"/>
    </source>
</evidence>
<dbReference type="PANTHER" id="PTHR46233">
    <property type="entry name" value="HYDROXYACYLGLUTATHIONE HYDROLASE GLOC"/>
    <property type="match status" value="1"/>
</dbReference>
<dbReference type="Gene3D" id="3.60.15.10">
    <property type="entry name" value="Ribonuclease Z/Hydroxyacylglutathione hydrolase-like"/>
    <property type="match status" value="1"/>
</dbReference>
<dbReference type="InterPro" id="IPR036866">
    <property type="entry name" value="RibonucZ/Hydroxyglut_hydro"/>
</dbReference>
<dbReference type="InterPro" id="IPR051453">
    <property type="entry name" value="MBL_Glyoxalase_II"/>
</dbReference>
<evidence type="ECO:0000256" key="3">
    <source>
        <dbReference type="ARBA" id="ARBA00022801"/>
    </source>
</evidence>
<comment type="caution">
    <text evidence="6">The sequence shown here is derived from an EMBL/GenBank/DDBJ whole genome shotgun (WGS) entry which is preliminary data.</text>
</comment>
<proteinExistence type="predicted"/>
<dbReference type="InterPro" id="IPR001279">
    <property type="entry name" value="Metallo-B-lactamas"/>
</dbReference>
<dbReference type="RefSeq" id="WP_111229678.1">
    <property type="nucleotide sequence ID" value="NZ_NBIU01000010.1"/>
</dbReference>
<evidence type="ECO:0000313" key="6">
    <source>
        <dbReference type="EMBL" id="PZT48248.1"/>
    </source>
</evidence>
<organism evidence="6 7">
    <name type="scientific">Helicobacter valdiviensis</name>
    <dbReference type="NCBI Taxonomy" id="1458358"/>
    <lineage>
        <taxon>Bacteria</taxon>
        <taxon>Pseudomonadati</taxon>
        <taxon>Campylobacterota</taxon>
        <taxon>Epsilonproteobacteria</taxon>
        <taxon>Campylobacterales</taxon>
        <taxon>Helicobacteraceae</taxon>
        <taxon>Helicobacter</taxon>
    </lineage>
</organism>
<reference evidence="6 7" key="1">
    <citation type="submission" date="2017-03" db="EMBL/GenBank/DDBJ databases">
        <title>Genomic and clinical evidence uncovers the enterohepatic species Helicobacter valdiviensis as a potential human intestinal pathogen.</title>
        <authorList>
            <person name="Fresia P."/>
            <person name="Jara R."/>
            <person name="Sierra R."/>
            <person name="Ferres I."/>
            <person name="Greif G."/>
            <person name="Iraola G."/>
            <person name="Collado L."/>
        </authorList>
    </citation>
    <scope>NUCLEOTIDE SEQUENCE [LARGE SCALE GENOMIC DNA]</scope>
    <source>
        <strain evidence="6 7">WBE14</strain>
    </source>
</reference>
<dbReference type="CDD" id="cd06262">
    <property type="entry name" value="metallo-hydrolase-like_MBL-fold"/>
    <property type="match status" value="1"/>
</dbReference>
<evidence type="ECO:0000313" key="7">
    <source>
        <dbReference type="Proteomes" id="UP000249746"/>
    </source>
</evidence>
<feature type="domain" description="Metallo-beta-lactamase" evidence="5">
    <location>
        <begin position="20"/>
        <end position="215"/>
    </location>
</feature>
<keyword evidence="7" id="KW-1185">Reference proteome</keyword>
<evidence type="ECO:0000259" key="5">
    <source>
        <dbReference type="SMART" id="SM00849"/>
    </source>
</evidence>
<evidence type="ECO:0000256" key="1">
    <source>
        <dbReference type="ARBA" id="ARBA00001947"/>
    </source>
</evidence>
<dbReference type="Pfam" id="PF00753">
    <property type="entry name" value="Lactamase_B"/>
    <property type="match status" value="1"/>
</dbReference>
<dbReference type="OrthoDB" id="9802991at2"/>
<keyword evidence="3" id="KW-0378">Hydrolase</keyword>
<accession>A0A2W6MY64</accession>
<dbReference type="SMART" id="SM00849">
    <property type="entry name" value="Lactamase_B"/>
    <property type="match status" value="1"/>
</dbReference>
<dbReference type="SUPFAM" id="SSF56281">
    <property type="entry name" value="Metallo-hydrolase/oxidoreductase"/>
    <property type="match status" value="1"/>
</dbReference>
<dbReference type="GO" id="GO:0016787">
    <property type="term" value="F:hydrolase activity"/>
    <property type="evidence" value="ECO:0007669"/>
    <property type="project" value="UniProtKB-KW"/>
</dbReference>
<protein>
    <recommendedName>
        <fullName evidence="5">Metallo-beta-lactamase domain-containing protein</fullName>
    </recommendedName>
</protein>
<dbReference type="PANTHER" id="PTHR46233:SF3">
    <property type="entry name" value="HYDROXYACYLGLUTATHIONE HYDROLASE GLOC"/>
    <property type="match status" value="1"/>
</dbReference>
<dbReference type="GO" id="GO:0046872">
    <property type="term" value="F:metal ion binding"/>
    <property type="evidence" value="ECO:0007669"/>
    <property type="project" value="UniProtKB-KW"/>
</dbReference>
<sequence>MKIYENEYFYILREPFGEYQTNCYLACNKEDETSLIIDPGINATEWVLSNAKNPLCILNTHGHFDHVWSNQELKEKLKIPLLCPYEDAFMLVNDCFSTGLPSSTPDILVGAKEKEEINTKTSQSHNINRQNTFNFGAFNVKFSTYPGHTPGCSIITLSHQKNPEEEIIFSGDFIFLNCIGRSDFPYSSHQVMLESLQSFLENIQKCKDTPIFPGHGEKTSTKSEIESIEYFIKRLSKIA</sequence>
<keyword evidence="4" id="KW-0862">Zinc</keyword>
<dbReference type="AlphaFoldDB" id="A0A2W6MY64"/>
<comment type="cofactor">
    <cofactor evidence="1">
        <name>Zn(2+)</name>
        <dbReference type="ChEBI" id="CHEBI:29105"/>
    </cofactor>
</comment>
<gene>
    <name evidence="6" type="ORF">B6S12_04790</name>
</gene>
<keyword evidence="2" id="KW-0479">Metal-binding</keyword>